<dbReference type="Proteomes" id="UP000064201">
    <property type="component" value="Chromosome"/>
</dbReference>
<dbReference type="STRING" id="106634.TVD_09560"/>
<name>A0A0G3GA91_9GAMM</name>
<dbReference type="RefSeq" id="WP_047251959.1">
    <property type="nucleotide sequence ID" value="NZ_CP011367.1"/>
</dbReference>
<dbReference type="PATRIC" id="fig|106634.4.peg.1958"/>
<evidence type="ECO:0000313" key="1">
    <source>
        <dbReference type="EMBL" id="AKJ96477.1"/>
    </source>
</evidence>
<accession>A0A0G3GA91</accession>
<protein>
    <recommendedName>
        <fullName evidence="3">HNH endonuclease</fullName>
    </recommendedName>
</protein>
<sequence length="87" mass="10550">MDALTRHHLIPRKQHRRKRIRRRFSRAERAARILWVCRPCHDHIHKHFDEQTLAERLNTREALLAEPVVHDFVTWIARHPPGFKPRG</sequence>
<proteinExistence type="predicted"/>
<dbReference type="PANTHER" id="PTHR37827:SF1">
    <property type="entry name" value="HNH DOMAIN-CONTAINING PROTEIN"/>
    <property type="match status" value="1"/>
</dbReference>
<evidence type="ECO:0000313" key="2">
    <source>
        <dbReference type="Proteomes" id="UP000064201"/>
    </source>
</evidence>
<organism evidence="1 2">
    <name type="scientific">Thioalkalivibrio versutus</name>
    <dbReference type="NCBI Taxonomy" id="106634"/>
    <lineage>
        <taxon>Bacteria</taxon>
        <taxon>Pseudomonadati</taxon>
        <taxon>Pseudomonadota</taxon>
        <taxon>Gammaproteobacteria</taxon>
        <taxon>Chromatiales</taxon>
        <taxon>Ectothiorhodospiraceae</taxon>
        <taxon>Thioalkalivibrio</taxon>
    </lineage>
</organism>
<dbReference type="PANTHER" id="PTHR37827">
    <property type="entry name" value="TUDOR DOMAIN-CONTAINING PROTEIN"/>
    <property type="match status" value="1"/>
</dbReference>
<dbReference type="KEGG" id="tvr:TVD_09560"/>
<dbReference type="AlphaFoldDB" id="A0A0G3GA91"/>
<gene>
    <name evidence="1" type="ORF">TVD_09560</name>
</gene>
<reference evidence="1 2" key="1">
    <citation type="submission" date="2015-04" db="EMBL/GenBank/DDBJ databases">
        <title>Complete Sequence for the Genome of the Thioalkalivibrio versutus D301.</title>
        <authorList>
            <person name="Mu T."/>
            <person name="Zhou J."/>
            <person name="Xu X."/>
        </authorList>
    </citation>
    <scope>NUCLEOTIDE SEQUENCE [LARGE SCALE GENOMIC DNA]</scope>
    <source>
        <strain evidence="1 2">D301</strain>
    </source>
</reference>
<evidence type="ECO:0008006" key="3">
    <source>
        <dbReference type="Google" id="ProtNLM"/>
    </source>
</evidence>
<keyword evidence="2" id="KW-1185">Reference proteome</keyword>
<dbReference type="EMBL" id="CP011367">
    <property type="protein sequence ID" value="AKJ96477.1"/>
    <property type="molecule type" value="Genomic_DNA"/>
</dbReference>